<feature type="modified residue" description="4-aspartylphosphate" evidence="6">
    <location>
        <position position="447"/>
    </location>
</feature>
<evidence type="ECO:0000259" key="8">
    <source>
        <dbReference type="PROSITE" id="PS50109"/>
    </source>
</evidence>
<dbReference type="PROSITE" id="PS50110">
    <property type="entry name" value="RESPONSE_REGULATORY"/>
    <property type="match status" value="1"/>
</dbReference>
<dbReference type="InterPro" id="IPR003661">
    <property type="entry name" value="HisK_dim/P_dom"/>
</dbReference>
<dbReference type="InterPro" id="IPR036097">
    <property type="entry name" value="HisK_dim/P_sf"/>
</dbReference>
<keyword evidence="7" id="KW-0175">Coiled coil</keyword>
<dbReference type="CDD" id="cd00082">
    <property type="entry name" value="HisKA"/>
    <property type="match status" value="1"/>
</dbReference>
<feature type="coiled-coil region" evidence="7">
    <location>
        <begin position="125"/>
        <end position="155"/>
    </location>
</feature>
<dbReference type="GO" id="GO:0000155">
    <property type="term" value="F:phosphorelay sensor kinase activity"/>
    <property type="evidence" value="ECO:0007669"/>
    <property type="project" value="InterPro"/>
</dbReference>
<dbReference type="AlphaFoldDB" id="A0A395JH21"/>
<organism evidence="10 11">
    <name type="scientific">Arenicella xantha</name>
    <dbReference type="NCBI Taxonomy" id="644221"/>
    <lineage>
        <taxon>Bacteria</taxon>
        <taxon>Pseudomonadati</taxon>
        <taxon>Pseudomonadota</taxon>
        <taxon>Gammaproteobacteria</taxon>
        <taxon>Arenicellales</taxon>
        <taxon>Arenicellaceae</taxon>
        <taxon>Arenicella</taxon>
    </lineage>
</organism>
<dbReference type="InterPro" id="IPR003594">
    <property type="entry name" value="HATPase_dom"/>
</dbReference>
<dbReference type="InterPro" id="IPR005467">
    <property type="entry name" value="His_kinase_dom"/>
</dbReference>
<comment type="caution">
    <text evidence="10">The sequence shown here is derived from an EMBL/GenBank/DDBJ whole genome shotgun (WGS) entry which is preliminary data.</text>
</comment>
<keyword evidence="11" id="KW-1185">Reference proteome</keyword>
<dbReference type="Pfam" id="PF00072">
    <property type="entry name" value="Response_reg"/>
    <property type="match status" value="1"/>
</dbReference>
<protein>
    <recommendedName>
        <fullName evidence="2">histidine kinase</fullName>
        <ecNumber evidence="2">2.7.13.3</ecNumber>
    </recommendedName>
</protein>
<dbReference type="Gene3D" id="1.10.287.130">
    <property type="match status" value="1"/>
</dbReference>
<evidence type="ECO:0000313" key="11">
    <source>
        <dbReference type="Proteomes" id="UP000253083"/>
    </source>
</evidence>
<evidence type="ECO:0000256" key="4">
    <source>
        <dbReference type="ARBA" id="ARBA00022679"/>
    </source>
</evidence>
<keyword evidence="5 10" id="KW-0418">Kinase</keyword>
<dbReference type="Pfam" id="PF00512">
    <property type="entry name" value="HisKA"/>
    <property type="match status" value="1"/>
</dbReference>
<evidence type="ECO:0000259" key="9">
    <source>
        <dbReference type="PROSITE" id="PS50110"/>
    </source>
</evidence>
<dbReference type="CDD" id="cd16922">
    <property type="entry name" value="HATPase_EvgS-ArcB-TorS-like"/>
    <property type="match status" value="1"/>
</dbReference>
<keyword evidence="4" id="KW-0808">Transferase</keyword>
<dbReference type="PRINTS" id="PR00344">
    <property type="entry name" value="BCTRLSENSOR"/>
</dbReference>
<dbReference type="Proteomes" id="UP000253083">
    <property type="component" value="Unassembled WGS sequence"/>
</dbReference>
<accession>A0A395JH21</accession>
<dbReference type="Pfam" id="PF02518">
    <property type="entry name" value="HATPase_c"/>
    <property type="match status" value="1"/>
</dbReference>
<keyword evidence="3 6" id="KW-0597">Phosphoprotein</keyword>
<dbReference type="SUPFAM" id="SSF55874">
    <property type="entry name" value="ATPase domain of HSP90 chaperone/DNA topoisomerase II/histidine kinase"/>
    <property type="match status" value="1"/>
</dbReference>
<dbReference type="EC" id="2.7.13.3" evidence="2"/>
<dbReference type="OrthoDB" id="9797243at2"/>
<evidence type="ECO:0000256" key="1">
    <source>
        <dbReference type="ARBA" id="ARBA00000085"/>
    </source>
</evidence>
<feature type="domain" description="Response regulatory" evidence="9">
    <location>
        <begin position="398"/>
        <end position="512"/>
    </location>
</feature>
<sequence length="521" mass="56814">MHSSDHIDSTLLPTISKFVLDRQGLAYFCVSHQGVVQAMSANLIDYGFATTKVGDQVEDSIDFMVGLDLQSELELPLIASPSGMPVTVCLIPDESKMLVLVSDASRVAADRQQLQQQANDNELLVYQQNKLMAQLEQAQAELKQKNSQLKEASRLQTSFISGVSHEFRTPLTSIIGYTDLLQNNAHKHNDVDADNYVVAVQRSSRHLLSLVENLLDHGKLDAEELVIRPKPTLLTEVFDDLRFMLMPLADAKGIELAISQLNDLQTLSVVVDDSRLRQCLINIVGNAVKFTDQGKVDVQVSWKHDWLSVTVRDTGPGIAKEHLEKVLLPFWQGGDSAKAGTGLGLTITSRLLELMGGELTIDSTLELGTTVSFALPAPQAPSLAKQQQQENRGLDGLRLLLAEDDPDIALLLCYLLEEKGAQVAHVGNGELAVSAAMRGTFDLILMDIQMPIMTGYQAIEQLNKLGYNTPIVVMSASNIDADRSTAETLGCAAYLLKPVDINDIALVVDQVLAAPDHSAES</sequence>
<dbReference type="PANTHER" id="PTHR43047:SF64">
    <property type="entry name" value="HISTIDINE KINASE CONTAINING CHEY-HOMOLOGOUS RECEIVER DOMAIN AND PAS DOMAIN-RELATED"/>
    <property type="match status" value="1"/>
</dbReference>
<dbReference type="CDD" id="cd17546">
    <property type="entry name" value="REC_hyHK_CKI1_RcsC-like"/>
    <property type="match status" value="1"/>
</dbReference>
<dbReference type="SMART" id="SM00387">
    <property type="entry name" value="HATPase_c"/>
    <property type="match status" value="1"/>
</dbReference>
<reference evidence="10 11" key="1">
    <citation type="submission" date="2018-06" db="EMBL/GenBank/DDBJ databases">
        <title>Genomic Encyclopedia of Type Strains, Phase IV (KMG-IV): sequencing the most valuable type-strain genomes for metagenomic binning, comparative biology and taxonomic classification.</title>
        <authorList>
            <person name="Goeker M."/>
        </authorList>
    </citation>
    <scope>NUCLEOTIDE SEQUENCE [LARGE SCALE GENOMIC DNA]</scope>
    <source>
        <strain evidence="10 11">DSM 24032</strain>
    </source>
</reference>
<dbReference type="Gene3D" id="3.30.565.10">
    <property type="entry name" value="Histidine kinase-like ATPase, C-terminal domain"/>
    <property type="match status" value="1"/>
</dbReference>
<dbReference type="SMART" id="SM00388">
    <property type="entry name" value="HisKA"/>
    <property type="match status" value="1"/>
</dbReference>
<feature type="domain" description="Histidine kinase" evidence="8">
    <location>
        <begin position="162"/>
        <end position="379"/>
    </location>
</feature>
<dbReference type="PROSITE" id="PS50109">
    <property type="entry name" value="HIS_KIN"/>
    <property type="match status" value="1"/>
</dbReference>
<proteinExistence type="predicted"/>
<evidence type="ECO:0000256" key="5">
    <source>
        <dbReference type="ARBA" id="ARBA00022777"/>
    </source>
</evidence>
<evidence type="ECO:0000256" key="2">
    <source>
        <dbReference type="ARBA" id="ARBA00012438"/>
    </source>
</evidence>
<name>A0A395JH21_9GAMM</name>
<dbReference type="InterPro" id="IPR001789">
    <property type="entry name" value="Sig_transdc_resp-reg_receiver"/>
</dbReference>
<dbReference type="InterPro" id="IPR011006">
    <property type="entry name" value="CheY-like_superfamily"/>
</dbReference>
<dbReference type="InterPro" id="IPR004358">
    <property type="entry name" value="Sig_transdc_His_kin-like_C"/>
</dbReference>
<evidence type="ECO:0000256" key="7">
    <source>
        <dbReference type="SAM" id="Coils"/>
    </source>
</evidence>
<evidence type="ECO:0000256" key="6">
    <source>
        <dbReference type="PROSITE-ProRule" id="PRU00169"/>
    </source>
</evidence>
<evidence type="ECO:0000256" key="3">
    <source>
        <dbReference type="ARBA" id="ARBA00022553"/>
    </source>
</evidence>
<dbReference type="InterPro" id="IPR036890">
    <property type="entry name" value="HATPase_C_sf"/>
</dbReference>
<dbReference type="PANTHER" id="PTHR43047">
    <property type="entry name" value="TWO-COMPONENT HISTIDINE PROTEIN KINASE"/>
    <property type="match status" value="1"/>
</dbReference>
<dbReference type="SMART" id="SM00448">
    <property type="entry name" value="REC"/>
    <property type="match status" value="1"/>
</dbReference>
<evidence type="ECO:0000313" key="10">
    <source>
        <dbReference type="EMBL" id="RBP49257.1"/>
    </source>
</evidence>
<dbReference type="EMBL" id="QNRT01000004">
    <property type="protein sequence ID" value="RBP49257.1"/>
    <property type="molecule type" value="Genomic_DNA"/>
</dbReference>
<dbReference type="SUPFAM" id="SSF47384">
    <property type="entry name" value="Homodimeric domain of signal transducing histidine kinase"/>
    <property type="match status" value="1"/>
</dbReference>
<dbReference type="InParanoid" id="A0A395JH21"/>
<dbReference type="Gene3D" id="3.40.50.2300">
    <property type="match status" value="1"/>
</dbReference>
<dbReference type="SUPFAM" id="SSF52172">
    <property type="entry name" value="CheY-like"/>
    <property type="match status" value="1"/>
</dbReference>
<gene>
    <name evidence="10" type="ORF">DFR28_104185</name>
</gene>
<comment type="catalytic activity">
    <reaction evidence="1">
        <text>ATP + protein L-histidine = ADP + protein N-phospho-L-histidine.</text>
        <dbReference type="EC" id="2.7.13.3"/>
    </reaction>
</comment>
<dbReference type="RefSeq" id="WP_113955120.1">
    <property type="nucleotide sequence ID" value="NZ_QNRT01000004.1"/>
</dbReference>